<dbReference type="Proteomes" id="UP001138894">
    <property type="component" value="Unassembled WGS sequence"/>
</dbReference>
<evidence type="ECO:0000313" key="2">
    <source>
        <dbReference type="Proteomes" id="UP001138894"/>
    </source>
</evidence>
<comment type="caution">
    <text evidence="1">The sequence shown here is derived from an EMBL/GenBank/DDBJ whole genome shotgun (WGS) entry which is preliminary data.</text>
</comment>
<dbReference type="EMBL" id="JAGSPD010000021">
    <property type="protein sequence ID" value="MBV7270662.1"/>
    <property type="molecule type" value="Genomic_DNA"/>
</dbReference>
<proteinExistence type="predicted"/>
<protein>
    <submittedName>
        <fullName evidence="1">Uncharacterized protein</fullName>
    </submittedName>
</protein>
<accession>A0A9X1FAN0</accession>
<evidence type="ECO:0000313" key="1">
    <source>
        <dbReference type="EMBL" id="MBV7270662.1"/>
    </source>
</evidence>
<reference evidence="1" key="1">
    <citation type="submission" date="2021-04" db="EMBL/GenBank/DDBJ databases">
        <authorList>
            <person name="Pira H."/>
            <person name="Risdian C."/>
            <person name="Wink J."/>
        </authorList>
    </citation>
    <scope>NUCLEOTIDE SEQUENCE</scope>
    <source>
        <strain evidence="1">WHY3</strain>
    </source>
</reference>
<sequence length="720" mass="80884">MKRLVITLLIALCLISCKGIEEFVFKERELAKWESLNLSLLTINKSGFPYSEDLSFFLSNEAISESISTLKGTNLKYRKHGYFENWKINIADVELISEDGFMSALIRLEAFNSKGKKKASLELLSQVTVSKIAKNDKGDSDMVELKLIPLHLKPKAFFLGLKIGLSKKRSQQLADLITYINNEPISTSILIGNSTDQSFELVENNKTERVYSDKEENWYYDLKYNTQEKVFKKYISLNSPLFSSKGILLSARYTDKPESSAIMPPIKPDVTASELKNLNKKLSNNLKNLVANLDVSFEYSFIYINKKIFQDYIGLIGSKQHSQVDNKITSVNINSTKVNGYLAQKYSSNEILGLVGLYVHLTKDDAITGQIRINDLNQQWVVDEGIAANLNVSANISASIRAFIGPRVMGGVDMAGITVKLDGSTDKTVNTKFKFSYENINNRNFLLLKPDISCAAIDLKVETDGKWAWKSGWTKVPKIGITFQQLIGNDFIEPVAILSDYRSVSQADFDNTSEDFEIELDYDYLVYTIKPKDLDVSKEGLFISFNPSILKTNDISLIDTIEKEQTDYSKLIANYYSGNKKSCPDSDRVKVHLGDLEFGPNNEIIKFITNGWNDIVNGPGDNNDIVKMLDKLGGIINETTIIDDVSVDAMKEITRFAEKTMGKNNETTKVLNSVSKEMEKIKNNPGKALGETPSNVINEGKKAVKKVIDFVKKPRIKISF</sequence>
<dbReference type="RefSeq" id="WP_218547901.1">
    <property type="nucleotide sequence ID" value="NZ_JAGSPD010000021.1"/>
</dbReference>
<dbReference type="AlphaFoldDB" id="A0A9X1FAN0"/>
<gene>
    <name evidence="1" type="ORF">KCG49_15845</name>
</gene>
<keyword evidence="2" id="KW-1185">Reference proteome</keyword>
<name>A0A9X1FAN0_9FLAO</name>
<organism evidence="1 2">
    <name type="scientific">Winogradskyella luteola</name>
    <dbReference type="NCBI Taxonomy" id="2828330"/>
    <lineage>
        <taxon>Bacteria</taxon>
        <taxon>Pseudomonadati</taxon>
        <taxon>Bacteroidota</taxon>
        <taxon>Flavobacteriia</taxon>
        <taxon>Flavobacteriales</taxon>
        <taxon>Flavobacteriaceae</taxon>
        <taxon>Winogradskyella</taxon>
    </lineage>
</organism>